<gene>
    <name evidence="4" type="ORF">C7476_101648</name>
</gene>
<dbReference type="Pfam" id="PF02321">
    <property type="entry name" value="OEP"/>
    <property type="match status" value="2"/>
</dbReference>
<dbReference type="SUPFAM" id="SSF56954">
    <property type="entry name" value="Outer membrane efflux proteins (OEP)"/>
    <property type="match status" value="1"/>
</dbReference>
<dbReference type="NCBIfam" id="TIGR01845">
    <property type="entry name" value="outer_NodT"/>
    <property type="match status" value="1"/>
</dbReference>
<evidence type="ECO:0000256" key="2">
    <source>
        <dbReference type="RuleBase" id="RU362097"/>
    </source>
</evidence>
<dbReference type="InterPro" id="IPR010131">
    <property type="entry name" value="MdtP/NodT-like"/>
</dbReference>
<feature type="transmembrane region" description="Helical" evidence="3">
    <location>
        <begin position="41"/>
        <end position="60"/>
    </location>
</feature>
<dbReference type="InterPro" id="IPR003423">
    <property type="entry name" value="OMP_efflux"/>
</dbReference>
<keyword evidence="5" id="KW-1185">Reference proteome</keyword>
<dbReference type="GO" id="GO:0015562">
    <property type="term" value="F:efflux transmembrane transporter activity"/>
    <property type="evidence" value="ECO:0007669"/>
    <property type="project" value="InterPro"/>
</dbReference>
<keyword evidence="2" id="KW-0564">Palmitate</keyword>
<keyword evidence="2 4" id="KW-0449">Lipoprotein</keyword>
<protein>
    <submittedName>
        <fullName evidence="4">NodT family efflux transporter outer membrane factor (OMF) lipoprotein</fullName>
    </submittedName>
</protein>
<reference evidence="4 5" key="1">
    <citation type="submission" date="2018-07" db="EMBL/GenBank/DDBJ databases">
        <title>Genomic Encyclopedia of Type Strains, Phase III (KMG-III): the genomes of soil and plant-associated and newly described type strains.</title>
        <authorList>
            <person name="Whitman W."/>
        </authorList>
    </citation>
    <scope>NUCLEOTIDE SEQUENCE [LARGE SCALE GENOMIC DNA]</scope>
    <source>
        <strain evidence="4 5">31-25a</strain>
    </source>
</reference>
<dbReference type="AlphaFoldDB" id="A0A368Z7C1"/>
<dbReference type="PANTHER" id="PTHR30203">
    <property type="entry name" value="OUTER MEMBRANE CATION EFFLUX PROTEIN"/>
    <property type="match status" value="1"/>
</dbReference>
<comment type="subcellular location">
    <subcellularLocation>
        <location evidence="2">Cell membrane</location>
        <topology evidence="2">Lipid-anchor</topology>
    </subcellularLocation>
</comment>
<dbReference type="OrthoDB" id="7181739at2"/>
<dbReference type="Gene3D" id="2.20.200.10">
    <property type="entry name" value="Outer membrane efflux proteins (OEP)"/>
    <property type="match status" value="1"/>
</dbReference>
<sequence length="514" mass="54671">MLYSWRPCCFPRSDNLHSIRYIQRGKSGIVRTAKKTASRNVIGVGSVVACLFISGCTTLADLQKPDMKIANIWHATLPHDGRTGDLVSWWSDSFDPSLTALITAAQAKNPSLETAEAEIGKARATLASAQASLFPGLGGSGSLTHSGTGGDKANRVAVATTASGSLDASWEIDLFGKTRQKSEAARFRVHERVADWHDARVSLAAEVADYYVQYRACRQLERVYTAELASQSETIQAMETAETSGFTSSADLALGRAGVASSASTLTAQRAECEILVKSLARLTGGDEPHVRNLLVKGKSGIPTPKTLKLSAVPADALRQRPDINALELEIAASLAEVGAAKADLYPSLSLGGSVTINSSKLMGTSLPWSFGPALSIPLFDGGLRRAAVGSATAAYDAAVAAYKSGVLDAVAEVETALVRIDGTRRRIGDSTVAARSYRAYFNAVDSNWKAGGASLLDREDARRLAQLAEVSLIEVRRDSVRYWIALYKALGGGWNANVVSPKALQQKSKENLL</sequence>
<organism evidence="4 5">
    <name type="scientific">Phyllobacterium bourgognense</name>
    <dbReference type="NCBI Taxonomy" id="314236"/>
    <lineage>
        <taxon>Bacteria</taxon>
        <taxon>Pseudomonadati</taxon>
        <taxon>Pseudomonadota</taxon>
        <taxon>Alphaproteobacteria</taxon>
        <taxon>Hyphomicrobiales</taxon>
        <taxon>Phyllobacteriaceae</taxon>
        <taxon>Phyllobacterium</taxon>
    </lineage>
</organism>
<name>A0A368Z7C1_9HYPH</name>
<keyword evidence="2" id="KW-1134">Transmembrane beta strand</keyword>
<dbReference type="EMBL" id="QPJM01000001">
    <property type="protein sequence ID" value="RCW87879.1"/>
    <property type="molecule type" value="Genomic_DNA"/>
</dbReference>
<dbReference type="GO" id="GO:0005886">
    <property type="term" value="C:plasma membrane"/>
    <property type="evidence" value="ECO:0007669"/>
    <property type="project" value="UniProtKB-SubCell"/>
</dbReference>
<evidence type="ECO:0000313" key="5">
    <source>
        <dbReference type="Proteomes" id="UP000253324"/>
    </source>
</evidence>
<comment type="caution">
    <text evidence="4">The sequence shown here is derived from an EMBL/GenBank/DDBJ whole genome shotgun (WGS) entry which is preliminary data.</text>
</comment>
<evidence type="ECO:0000256" key="1">
    <source>
        <dbReference type="ARBA" id="ARBA00007613"/>
    </source>
</evidence>
<accession>A0A368Z7C1</accession>
<comment type="similarity">
    <text evidence="1 2">Belongs to the outer membrane factor (OMF) (TC 1.B.17) family.</text>
</comment>
<keyword evidence="2 3" id="KW-0472">Membrane</keyword>
<dbReference type="Gene3D" id="1.20.1600.10">
    <property type="entry name" value="Outer membrane efflux proteins (OEP)"/>
    <property type="match status" value="1"/>
</dbReference>
<keyword evidence="3" id="KW-1133">Transmembrane helix</keyword>
<evidence type="ECO:0000313" key="4">
    <source>
        <dbReference type="EMBL" id="RCW87879.1"/>
    </source>
</evidence>
<dbReference type="Proteomes" id="UP000253324">
    <property type="component" value="Unassembled WGS sequence"/>
</dbReference>
<keyword evidence="2 3" id="KW-0812">Transmembrane</keyword>
<proteinExistence type="inferred from homology"/>
<evidence type="ECO:0000256" key="3">
    <source>
        <dbReference type="SAM" id="Phobius"/>
    </source>
</evidence>